<accession>A0A0P1IDQ3</accession>
<sequence length="422" mass="45908">MPQDNNAAPLSGLDESQLDAAQLSFDAPPEIPRADGKIWDEKGGNWIAPAGKKTDAERLEQFAVRFGSDTAIPNLEDNWLIRDIMPMNGAVAMYGAPGSGKSFQSLSMALFIAAGRAWCGKEVEQGLVVYVALEGGGVFSNRVFAATKHHHLTDDELANFATINATVNLREKDSGAELRHCLTAIENHTDKKIVLLIVDTLNRAFGGGNENSPEDMGQLIGELDTIREQFDTTVQLVHHSGKDVAQGMRGHSSLIGAVDTEIKIERNDEGRLMTISKQRDGEDGEQFGFRIEGFDVGTSPKGHPVKSAVAVPADKDAIKAANKKTAQGTNQTIVVNALKQLTAEPEAKKKPSGTGWPEAGLYHIVSVDDLLNHAKGKITPPEEGKKDRRREHLLRSLNDMIEKDGLCMNDGFVWDPKMKITK</sequence>
<evidence type="ECO:0000313" key="3">
    <source>
        <dbReference type="Proteomes" id="UP000051870"/>
    </source>
</evidence>
<dbReference type="Proteomes" id="UP000051870">
    <property type="component" value="Unassembled WGS sequence"/>
</dbReference>
<dbReference type="AlphaFoldDB" id="A0A0P1IDQ3"/>
<keyword evidence="3" id="KW-1185">Reference proteome</keyword>
<dbReference type="SUPFAM" id="SSF52540">
    <property type="entry name" value="P-loop containing nucleoside triphosphate hydrolases"/>
    <property type="match status" value="1"/>
</dbReference>
<name>A0A0P1IDQ3_9RHOB</name>
<gene>
    <name evidence="2" type="ORF">PH7735_00353</name>
</gene>
<protein>
    <submittedName>
        <fullName evidence="2">DNA repair and recombination protein RadB</fullName>
    </submittedName>
</protein>
<evidence type="ECO:0000256" key="1">
    <source>
        <dbReference type="SAM" id="MobiDB-lite"/>
    </source>
</evidence>
<evidence type="ECO:0000313" key="2">
    <source>
        <dbReference type="EMBL" id="CUJ84230.1"/>
    </source>
</evidence>
<dbReference type="RefSeq" id="WP_058309609.1">
    <property type="nucleotide sequence ID" value="NZ_CYTW01000001.1"/>
</dbReference>
<dbReference type="Gene3D" id="3.40.50.300">
    <property type="entry name" value="P-loop containing nucleotide triphosphate hydrolases"/>
    <property type="match status" value="1"/>
</dbReference>
<dbReference type="GeneID" id="83879442"/>
<dbReference type="STRING" id="1715693.PH7735_00353"/>
<dbReference type="Pfam" id="PF13481">
    <property type="entry name" value="AAA_25"/>
    <property type="match status" value="1"/>
</dbReference>
<organism evidence="2 3">
    <name type="scientific">Shimia thalassica</name>
    <dbReference type="NCBI Taxonomy" id="1715693"/>
    <lineage>
        <taxon>Bacteria</taxon>
        <taxon>Pseudomonadati</taxon>
        <taxon>Pseudomonadota</taxon>
        <taxon>Alphaproteobacteria</taxon>
        <taxon>Rhodobacterales</taxon>
        <taxon>Roseobacteraceae</taxon>
    </lineage>
</organism>
<dbReference type="InterPro" id="IPR027417">
    <property type="entry name" value="P-loop_NTPase"/>
</dbReference>
<reference evidence="3" key="1">
    <citation type="submission" date="2015-09" db="EMBL/GenBank/DDBJ databases">
        <authorList>
            <person name="Rodrigo-Torres Lidia"/>
            <person name="Arahal R.David."/>
        </authorList>
    </citation>
    <scope>NUCLEOTIDE SEQUENCE [LARGE SCALE GENOMIC DNA]</scope>
    <source>
        <strain evidence="3">CECT 7735</strain>
    </source>
</reference>
<feature type="region of interest" description="Disordered" evidence="1">
    <location>
        <begin position="18"/>
        <end position="38"/>
    </location>
</feature>
<dbReference type="EMBL" id="CYTW01000001">
    <property type="protein sequence ID" value="CUJ84230.1"/>
    <property type="molecule type" value="Genomic_DNA"/>
</dbReference>
<proteinExistence type="predicted"/>